<evidence type="ECO:0000256" key="1">
    <source>
        <dbReference type="SAM" id="MobiDB-lite"/>
    </source>
</evidence>
<sequence length="106" mass="11564">MEGQVQGRPCDVVRDSTARRQSTQGPCPLAVKRSGANAGPDGVVGQSRHDDYADGDEGKPPASRLDGGIRLQHAGGNEIWGREARALRSFSFLPEKKDMRDMQDMR</sequence>
<dbReference type="AlphaFoldDB" id="A0A9P7SUP1"/>
<keyword evidence="3" id="KW-1185">Reference proteome</keyword>
<feature type="region of interest" description="Disordered" evidence="1">
    <location>
        <begin position="1"/>
        <end position="69"/>
    </location>
</feature>
<evidence type="ECO:0000313" key="2">
    <source>
        <dbReference type="EMBL" id="KAG5994299.1"/>
    </source>
</evidence>
<accession>A0A9P7SUP1</accession>
<gene>
    <name evidence="2" type="ORF">E4U43_003265</name>
</gene>
<organism evidence="2 3">
    <name type="scientific">Claviceps pusilla</name>
    <dbReference type="NCBI Taxonomy" id="123648"/>
    <lineage>
        <taxon>Eukaryota</taxon>
        <taxon>Fungi</taxon>
        <taxon>Dikarya</taxon>
        <taxon>Ascomycota</taxon>
        <taxon>Pezizomycotina</taxon>
        <taxon>Sordariomycetes</taxon>
        <taxon>Hypocreomycetidae</taxon>
        <taxon>Hypocreales</taxon>
        <taxon>Clavicipitaceae</taxon>
        <taxon>Claviceps</taxon>
    </lineage>
</organism>
<reference evidence="2" key="1">
    <citation type="journal article" date="2020" name="bioRxiv">
        <title>Whole genome comparisons of ergot fungi reveals the divergence and evolution of species within the genus Claviceps are the result of varying mechanisms driving genome evolution and host range expansion.</title>
        <authorList>
            <person name="Wyka S.A."/>
            <person name="Mondo S.J."/>
            <person name="Liu M."/>
            <person name="Dettman J."/>
            <person name="Nalam V."/>
            <person name="Broders K.D."/>
        </authorList>
    </citation>
    <scope>NUCLEOTIDE SEQUENCE</scope>
    <source>
        <strain evidence="2">CCC 602</strain>
    </source>
</reference>
<dbReference type="Proteomes" id="UP000748025">
    <property type="component" value="Unassembled WGS sequence"/>
</dbReference>
<evidence type="ECO:0000313" key="3">
    <source>
        <dbReference type="Proteomes" id="UP000748025"/>
    </source>
</evidence>
<feature type="compositionally biased region" description="Basic and acidic residues" evidence="1">
    <location>
        <begin position="47"/>
        <end position="59"/>
    </location>
</feature>
<comment type="caution">
    <text evidence="2">The sequence shown here is derived from an EMBL/GenBank/DDBJ whole genome shotgun (WGS) entry which is preliminary data.</text>
</comment>
<name>A0A9P7SUP1_9HYPO</name>
<proteinExistence type="predicted"/>
<protein>
    <submittedName>
        <fullName evidence="2">Uncharacterized protein</fullName>
    </submittedName>
</protein>
<dbReference type="EMBL" id="SRPW01002249">
    <property type="protein sequence ID" value="KAG5994299.1"/>
    <property type="molecule type" value="Genomic_DNA"/>
</dbReference>